<keyword evidence="2" id="KW-0436">Ligase</keyword>
<dbReference type="GO" id="GO:0016874">
    <property type="term" value="F:ligase activity"/>
    <property type="evidence" value="ECO:0007669"/>
    <property type="project" value="UniProtKB-KW"/>
</dbReference>
<evidence type="ECO:0000259" key="1">
    <source>
        <dbReference type="Pfam" id="PF00501"/>
    </source>
</evidence>
<accession>A0A5C4WJ56</accession>
<feature type="non-terminal residue" evidence="2">
    <location>
        <position position="68"/>
    </location>
</feature>
<name>A0A5C4WJ56_9ACTN</name>
<dbReference type="RefSeq" id="WP_139621343.1">
    <property type="nucleotide sequence ID" value="NZ_VDMP01000014.1"/>
</dbReference>
<comment type="caution">
    <text evidence="2">The sequence shown here is derived from an EMBL/GenBank/DDBJ whole genome shotgun (WGS) entry which is preliminary data.</text>
</comment>
<dbReference type="Gene3D" id="3.40.50.980">
    <property type="match status" value="1"/>
</dbReference>
<dbReference type="SUPFAM" id="SSF56801">
    <property type="entry name" value="Acetyl-CoA synthetase-like"/>
    <property type="match status" value="1"/>
</dbReference>
<proteinExistence type="predicted"/>
<dbReference type="Pfam" id="PF00501">
    <property type="entry name" value="AMP-binding"/>
    <property type="match status" value="1"/>
</dbReference>
<sequence>MTNLAEFLENSAQSYPDRTAIVFGDARLSYPQVDGAANQVANLLVSRGIQPGDKVALSCPNLPYFTII</sequence>
<evidence type="ECO:0000313" key="3">
    <source>
        <dbReference type="Proteomes" id="UP000313231"/>
    </source>
</evidence>
<dbReference type="EMBL" id="VDMP01000014">
    <property type="protein sequence ID" value="TNM48234.1"/>
    <property type="molecule type" value="Genomic_DNA"/>
</dbReference>
<dbReference type="AlphaFoldDB" id="A0A5C4WJ56"/>
<gene>
    <name evidence="2" type="ORF">FHP29_02415</name>
</gene>
<dbReference type="Proteomes" id="UP000313231">
    <property type="component" value="Unassembled WGS sequence"/>
</dbReference>
<dbReference type="OrthoDB" id="2472181at2"/>
<dbReference type="InterPro" id="IPR000873">
    <property type="entry name" value="AMP-dep_synth/lig_dom"/>
</dbReference>
<evidence type="ECO:0000313" key="2">
    <source>
        <dbReference type="EMBL" id="TNM48234.1"/>
    </source>
</evidence>
<keyword evidence="3" id="KW-1185">Reference proteome</keyword>
<protein>
    <submittedName>
        <fullName evidence="2">Long-chain fatty acid--CoA ligase</fullName>
    </submittedName>
</protein>
<organism evidence="2 3">
    <name type="scientific">Nocardioides albidus</name>
    <dbReference type="NCBI Taxonomy" id="1517589"/>
    <lineage>
        <taxon>Bacteria</taxon>
        <taxon>Bacillati</taxon>
        <taxon>Actinomycetota</taxon>
        <taxon>Actinomycetes</taxon>
        <taxon>Propionibacteriales</taxon>
        <taxon>Nocardioidaceae</taxon>
        <taxon>Nocardioides</taxon>
    </lineage>
</organism>
<feature type="domain" description="AMP-dependent synthetase/ligase" evidence="1">
    <location>
        <begin position="8"/>
        <end position="67"/>
    </location>
</feature>
<reference evidence="2 3" key="1">
    <citation type="journal article" date="2016" name="Int. J. Syst. Evol. Microbiol.">
        <title>Nocardioides albidus sp. nov., an actinobacterium isolated from garden soil.</title>
        <authorList>
            <person name="Singh H."/>
            <person name="Du J."/>
            <person name="Trinh H."/>
            <person name="Won K."/>
            <person name="Yang J.E."/>
            <person name="Yin C."/>
            <person name="Kook M."/>
            <person name="Yi T.H."/>
        </authorList>
    </citation>
    <scope>NUCLEOTIDE SEQUENCE [LARGE SCALE GENOMIC DNA]</scope>
    <source>
        <strain evidence="2 3">CCTCC AB 2015297</strain>
    </source>
</reference>